<keyword evidence="1" id="KW-0732">Signal</keyword>
<name>A0AAU8JEV7_9CYAN</name>
<evidence type="ECO:0000313" key="2">
    <source>
        <dbReference type="EMBL" id="XCM37781.1"/>
    </source>
</evidence>
<reference evidence="2" key="1">
    <citation type="submission" date="2024-07" db="EMBL/GenBank/DDBJ databases">
        <authorList>
            <person name="Kim Y.J."/>
            <person name="Jeong J.Y."/>
        </authorList>
    </citation>
    <scope>NUCLEOTIDE SEQUENCE</scope>
    <source>
        <strain evidence="2">GIHE-MW2</strain>
    </source>
</reference>
<protein>
    <submittedName>
        <fullName evidence="2">Uncharacterized protein</fullName>
    </submittedName>
</protein>
<proteinExistence type="predicted"/>
<dbReference type="EMBL" id="CP159837">
    <property type="protein sequence ID" value="XCM37781.1"/>
    <property type="molecule type" value="Genomic_DNA"/>
</dbReference>
<feature type="chain" id="PRO_5043761996" evidence="1">
    <location>
        <begin position="31"/>
        <end position="109"/>
    </location>
</feature>
<dbReference type="AlphaFoldDB" id="A0AAU8JEV7"/>
<gene>
    <name evidence="2" type="ORF">ABWT76_000580</name>
</gene>
<evidence type="ECO:0000256" key="1">
    <source>
        <dbReference type="SAM" id="SignalP"/>
    </source>
</evidence>
<organism evidence="2">
    <name type="scientific">Planktothricoides raciborskii GIHE-MW2</name>
    <dbReference type="NCBI Taxonomy" id="2792601"/>
    <lineage>
        <taxon>Bacteria</taxon>
        <taxon>Bacillati</taxon>
        <taxon>Cyanobacteriota</taxon>
        <taxon>Cyanophyceae</taxon>
        <taxon>Oscillatoriophycideae</taxon>
        <taxon>Oscillatoriales</taxon>
        <taxon>Oscillatoriaceae</taxon>
        <taxon>Planktothricoides</taxon>
    </lineage>
</organism>
<sequence>MTLSKLSPALYLLLALTIASWLGLAEPTMAATDRTPQMADNPTVIASVVHPQTPLSQVRGDLAAVWKNHGVSGSQIWLTRNVNDGLKDLPGCACAACSGINREIFSPVG</sequence>
<accession>A0AAU8JEV7</accession>
<feature type="signal peptide" evidence="1">
    <location>
        <begin position="1"/>
        <end position="30"/>
    </location>
</feature>
<dbReference type="RefSeq" id="WP_054468390.1">
    <property type="nucleotide sequence ID" value="NZ_CP159837.1"/>
</dbReference>